<evidence type="ECO:0000313" key="1">
    <source>
        <dbReference type="EMBL" id="KAK4078025.1"/>
    </source>
</evidence>
<gene>
    <name evidence="1" type="ORF">Purlil1_12133</name>
</gene>
<name>A0ABR0BHQ1_PURLI</name>
<evidence type="ECO:0000313" key="2">
    <source>
        <dbReference type="Proteomes" id="UP001287286"/>
    </source>
</evidence>
<protein>
    <submittedName>
        <fullName evidence="1">Uncharacterized protein</fullName>
    </submittedName>
</protein>
<reference evidence="1 2" key="1">
    <citation type="journal article" date="2024" name="Microbiol. Resour. Announc.">
        <title>Genome annotations for the ascomycete fungi Trichoderma harzianum, Trichoderma aggressivum, and Purpureocillium lilacinum.</title>
        <authorList>
            <person name="Beijen E.P.W."/>
            <person name="Ohm R.A."/>
        </authorList>
    </citation>
    <scope>NUCLEOTIDE SEQUENCE [LARGE SCALE GENOMIC DNA]</scope>
    <source>
        <strain evidence="1 2">CBS 150709</strain>
    </source>
</reference>
<sequence length="170" mass="18397">MIEPSSITLSTTTLALPTKSSSTTLTSNDRPTASTCITLPSLTATRPVATSSPSAAVQLLKCHEPSQKKLKDTMLLKFAWRYCTVAQGSPTDWAGCIRDDDEDTDYSFTITKQEGCLSNDIVPSRPSDLDRTVDECVRIMWEAASLCWNKNGGSGGVVRAGCNDYHVQVS</sequence>
<accession>A0ABR0BHQ1</accession>
<proteinExistence type="predicted"/>
<comment type="caution">
    <text evidence="1">The sequence shown here is derived from an EMBL/GenBank/DDBJ whole genome shotgun (WGS) entry which is preliminary data.</text>
</comment>
<keyword evidence="2" id="KW-1185">Reference proteome</keyword>
<dbReference type="Proteomes" id="UP001287286">
    <property type="component" value="Unassembled WGS sequence"/>
</dbReference>
<organism evidence="1 2">
    <name type="scientific">Purpureocillium lilacinum</name>
    <name type="common">Paecilomyces lilacinus</name>
    <dbReference type="NCBI Taxonomy" id="33203"/>
    <lineage>
        <taxon>Eukaryota</taxon>
        <taxon>Fungi</taxon>
        <taxon>Dikarya</taxon>
        <taxon>Ascomycota</taxon>
        <taxon>Pezizomycotina</taxon>
        <taxon>Sordariomycetes</taxon>
        <taxon>Hypocreomycetidae</taxon>
        <taxon>Hypocreales</taxon>
        <taxon>Ophiocordycipitaceae</taxon>
        <taxon>Purpureocillium</taxon>
    </lineage>
</organism>
<dbReference type="EMBL" id="JAWRVI010000089">
    <property type="protein sequence ID" value="KAK4078025.1"/>
    <property type="molecule type" value="Genomic_DNA"/>
</dbReference>